<sequence length="52" mass="5261">MVASPFVLGYRARGHAPEAIGNDVVVGLLVFVPAVAGALAAYCGPRVRGTPP</sequence>
<proteinExistence type="predicted"/>
<gene>
    <name evidence="2" type="ORF">CKY47_22730</name>
</gene>
<name>A0ABU0X571_9PSEU</name>
<organism evidence="2 3">
    <name type="scientific">Saccharothrix yanglingensis</name>
    <dbReference type="NCBI Taxonomy" id="659496"/>
    <lineage>
        <taxon>Bacteria</taxon>
        <taxon>Bacillati</taxon>
        <taxon>Actinomycetota</taxon>
        <taxon>Actinomycetes</taxon>
        <taxon>Pseudonocardiales</taxon>
        <taxon>Pseudonocardiaceae</taxon>
        <taxon>Saccharothrix</taxon>
    </lineage>
</organism>
<evidence type="ECO:0000313" key="2">
    <source>
        <dbReference type="EMBL" id="MDQ2586757.1"/>
    </source>
</evidence>
<comment type="caution">
    <text evidence="2">The sequence shown here is derived from an EMBL/GenBank/DDBJ whole genome shotgun (WGS) entry which is preliminary data.</text>
</comment>
<keyword evidence="1" id="KW-0472">Membrane</keyword>
<keyword evidence="3" id="KW-1185">Reference proteome</keyword>
<protein>
    <submittedName>
        <fullName evidence="2">Uncharacterized protein</fullName>
    </submittedName>
</protein>
<dbReference type="Proteomes" id="UP001225605">
    <property type="component" value="Unassembled WGS sequence"/>
</dbReference>
<feature type="transmembrane region" description="Helical" evidence="1">
    <location>
        <begin position="24"/>
        <end position="44"/>
    </location>
</feature>
<reference evidence="2 3" key="1">
    <citation type="submission" date="2017-06" db="EMBL/GenBank/DDBJ databases">
        <title>Cultured bacterium strain Saccharothrix yanglingensis Hhs.015.</title>
        <authorList>
            <person name="Xia Y."/>
        </authorList>
    </citation>
    <scope>NUCLEOTIDE SEQUENCE [LARGE SCALE GENOMIC DNA]</scope>
    <source>
        <strain evidence="2 3">Hhs.015</strain>
    </source>
</reference>
<evidence type="ECO:0000313" key="3">
    <source>
        <dbReference type="Proteomes" id="UP001225605"/>
    </source>
</evidence>
<keyword evidence="1" id="KW-1133">Transmembrane helix</keyword>
<accession>A0ABU0X571</accession>
<dbReference type="RefSeq" id="WP_306748066.1">
    <property type="nucleotide sequence ID" value="NZ_NSDM01000010.1"/>
</dbReference>
<dbReference type="EMBL" id="NSDM01000010">
    <property type="protein sequence ID" value="MDQ2586757.1"/>
    <property type="molecule type" value="Genomic_DNA"/>
</dbReference>
<keyword evidence="1" id="KW-0812">Transmembrane</keyword>
<evidence type="ECO:0000256" key="1">
    <source>
        <dbReference type="SAM" id="Phobius"/>
    </source>
</evidence>